<feature type="compositionally biased region" description="Polar residues" evidence="7">
    <location>
        <begin position="105"/>
        <end position="114"/>
    </location>
</feature>
<feature type="region of interest" description="Disordered" evidence="7">
    <location>
        <begin position="1"/>
        <end position="50"/>
    </location>
</feature>
<evidence type="ECO:0000256" key="6">
    <source>
        <dbReference type="ARBA" id="ARBA00075033"/>
    </source>
</evidence>
<dbReference type="PANTHER" id="PTHR16684:SF11">
    <property type="entry name" value="CENTROMERE PROTEIN C"/>
    <property type="match status" value="1"/>
</dbReference>
<dbReference type="EMBL" id="JACAZI010000021">
    <property type="protein sequence ID" value="KAF7337826.1"/>
    <property type="molecule type" value="Genomic_DNA"/>
</dbReference>
<feature type="compositionally biased region" description="Polar residues" evidence="7">
    <location>
        <begin position="1"/>
        <end position="11"/>
    </location>
</feature>
<evidence type="ECO:0000256" key="5">
    <source>
        <dbReference type="ARBA" id="ARBA00057947"/>
    </source>
</evidence>
<dbReference type="FunFam" id="2.60.120.10:FF:000033">
    <property type="entry name" value="Centromere protein C 1"/>
    <property type="match status" value="1"/>
</dbReference>
<dbReference type="SUPFAM" id="SSF51182">
    <property type="entry name" value="RmlC-like cupins"/>
    <property type="match status" value="1"/>
</dbReference>
<dbReference type="InterPro" id="IPR011051">
    <property type="entry name" value="RmlC_Cupin_sf"/>
</dbReference>
<proteinExistence type="inferred from homology"/>
<dbReference type="GO" id="GO:0000776">
    <property type="term" value="C:kinetochore"/>
    <property type="evidence" value="ECO:0007669"/>
    <property type="project" value="InterPro"/>
</dbReference>
<comment type="function">
    <text evidence="5">Component of the kinetochore, a multiprotein complex that assembles on centromeric DNA and attaches chromosomes to spindle microtubules, mediating chromosome segregation and sister chromatid segregation during meiosis and mitosis. Component of the inner kinetochore constitutive centromere-associated network (CCAN), which serves as a structural platform for outer kinetochore assembly.</text>
</comment>
<feature type="region of interest" description="Disordered" evidence="7">
    <location>
        <begin position="105"/>
        <end position="335"/>
    </location>
</feature>
<feature type="compositionally biased region" description="Acidic residues" evidence="7">
    <location>
        <begin position="32"/>
        <end position="43"/>
    </location>
</feature>
<sequence>MTLSHSTSSWTRGPERAPITARPRKRMRKDKDEDEDEDDDDENGERSMEMVDNLAGFGRKAKPTSPHLHWALGIHILGVGWEARMPWPENTTRVSSVPLYLLTSTSNPQAQSKTTRTRARQTHPRTTRPIARTSDVDFDKVPSPRSPRSTRRSAGAGPSRLGTQELLEHDEEERDYSGGDGGGGGSPRQLSFTEMDSRDDEEEGGRGGRGARTTHTEAEKGGIPKEGRLAKKVASPKKVVSPNKGKGKGKAAPEPEPDEDMDMEDDIARGMEDVDMELPPSDEEEPVQPPSKKSAKGAAKGKEKATATRTVTTMTRRQKENRDVPPGVRRSARTPYPPLEWWRNEKVEYGGRDPEDGPILVPRIKAIITIPKEPVVPLGKHGRAARKRSRTPAAQDGKAGKERVKIVEKIVEVPVDSTNANPEEGWDDETETQAMVKAYPSNKDVTRRIAFTARMFAPTPAANNEWFFQKIFGDGDFIAAGQIVIPPKGRKPSKPSKDNTFIFFVIEGAVNLKVCDTSLIIASGGMFMIPRGNTYFIENIAERDAKLFFTQARKMREGERDDEDEDEQQQQRVSSSGPAPVQRGGQGSSSQPPPGRAVSVAVNGHAKEKEVRRGMSANV</sequence>
<dbReference type="GO" id="GO:0019237">
    <property type="term" value="F:centromeric DNA binding"/>
    <property type="evidence" value="ECO:0007669"/>
    <property type="project" value="InterPro"/>
</dbReference>
<dbReference type="InterPro" id="IPR014710">
    <property type="entry name" value="RmlC-like_jellyroll"/>
</dbReference>
<evidence type="ECO:0000256" key="1">
    <source>
        <dbReference type="ARBA" id="ARBA00004123"/>
    </source>
</evidence>
<evidence type="ECO:0000256" key="2">
    <source>
        <dbReference type="ARBA" id="ARBA00010291"/>
    </source>
</evidence>
<organism evidence="9 10">
    <name type="scientific">Mycena venus</name>
    <dbReference type="NCBI Taxonomy" id="2733690"/>
    <lineage>
        <taxon>Eukaryota</taxon>
        <taxon>Fungi</taxon>
        <taxon>Dikarya</taxon>
        <taxon>Basidiomycota</taxon>
        <taxon>Agaricomycotina</taxon>
        <taxon>Agaricomycetes</taxon>
        <taxon>Agaricomycetidae</taxon>
        <taxon>Agaricales</taxon>
        <taxon>Marasmiineae</taxon>
        <taxon>Mycenaceae</taxon>
        <taxon>Mycena</taxon>
    </lineage>
</organism>
<feature type="domain" description="Mif2/CENP-C cupin" evidence="8">
    <location>
        <begin position="468"/>
        <end position="551"/>
    </location>
</feature>
<evidence type="ECO:0000256" key="4">
    <source>
        <dbReference type="ARBA" id="ARBA00023242"/>
    </source>
</evidence>
<dbReference type="GO" id="GO:0005634">
    <property type="term" value="C:nucleus"/>
    <property type="evidence" value="ECO:0007669"/>
    <property type="project" value="UniProtKB-SubCell"/>
</dbReference>
<evidence type="ECO:0000259" key="8">
    <source>
        <dbReference type="Pfam" id="PF11699"/>
    </source>
</evidence>
<dbReference type="Gene3D" id="2.60.120.10">
    <property type="entry name" value="Jelly Rolls"/>
    <property type="match status" value="1"/>
</dbReference>
<name>A0A8H7CIT1_9AGAR</name>
<feature type="compositionally biased region" description="Acidic residues" evidence="7">
    <location>
        <begin position="255"/>
        <end position="265"/>
    </location>
</feature>
<dbReference type="OrthoDB" id="1939643at2759"/>
<dbReference type="InterPro" id="IPR025974">
    <property type="entry name" value="Mif2/CENP-C_cupin"/>
</dbReference>
<protein>
    <recommendedName>
        <fullName evidence="6">CENP-C homolog</fullName>
    </recommendedName>
</protein>
<comment type="similarity">
    <text evidence="2">Belongs to the CENP-C/MIF2 family.</text>
</comment>
<accession>A0A8H7CIT1</accession>
<feature type="compositionally biased region" description="Basic and acidic residues" evidence="7">
    <location>
        <begin position="214"/>
        <end position="229"/>
    </location>
</feature>
<keyword evidence="3" id="KW-0238">DNA-binding</keyword>
<reference evidence="9" key="1">
    <citation type="submission" date="2020-05" db="EMBL/GenBank/DDBJ databases">
        <title>Mycena genomes resolve the evolution of fungal bioluminescence.</title>
        <authorList>
            <person name="Tsai I.J."/>
        </authorList>
    </citation>
    <scope>NUCLEOTIDE SEQUENCE</scope>
    <source>
        <strain evidence="9">CCC161011</strain>
    </source>
</reference>
<feature type="region of interest" description="Disordered" evidence="7">
    <location>
        <begin position="555"/>
        <end position="619"/>
    </location>
</feature>
<dbReference type="PANTHER" id="PTHR16684">
    <property type="entry name" value="CENTROMERE PROTEIN C"/>
    <property type="match status" value="1"/>
</dbReference>
<evidence type="ECO:0000256" key="7">
    <source>
        <dbReference type="SAM" id="MobiDB-lite"/>
    </source>
</evidence>
<evidence type="ECO:0000313" key="9">
    <source>
        <dbReference type="EMBL" id="KAF7337826.1"/>
    </source>
</evidence>
<feature type="compositionally biased region" description="Basic residues" evidence="7">
    <location>
        <begin position="380"/>
        <end position="390"/>
    </location>
</feature>
<dbReference type="Proteomes" id="UP000620124">
    <property type="component" value="Unassembled WGS sequence"/>
</dbReference>
<keyword evidence="10" id="KW-1185">Reference proteome</keyword>
<dbReference type="AlphaFoldDB" id="A0A8H7CIT1"/>
<dbReference type="GO" id="GO:0051382">
    <property type="term" value="P:kinetochore assembly"/>
    <property type="evidence" value="ECO:0007669"/>
    <property type="project" value="InterPro"/>
</dbReference>
<feature type="compositionally biased region" description="Acidic residues" evidence="7">
    <location>
        <begin position="273"/>
        <end position="286"/>
    </location>
</feature>
<comment type="subcellular location">
    <subcellularLocation>
        <location evidence="1">Nucleus</location>
    </subcellularLocation>
</comment>
<feature type="compositionally biased region" description="Basic residues" evidence="7">
    <location>
        <begin position="115"/>
        <end position="126"/>
    </location>
</feature>
<gene>
    <name evidence="9" type="ORF">MVEN_02005500</name>
</gene>
<dbReference type="GO" id="GO:0051315">
    <property type="term" value="P:attachment of mitotic spindle microtubules to kinetochore"/>
    <property type="evidence" value="ECO:0007669"/>
    <property type="project" value="TreeGrafter"/>
</dbReference>
<comment type="caution">
    <text evidence="9">The sequence shown here is derived from an EMBL/GenBank/DDBJ whole genome shotgun (WGS) entry which is preliminary data.</text>
</comment>
<keyword evidence="4" id="KW-0539">Nucleus</keyword>
<evidence type="ECO:0000256" key="3">
    <source>
        <dbReference type="ARBA" id="ARBA00023125"/>
    </source>
</evidence>
<evidence type="ECO:0000313" key="10">
    <source>
        <dbReference type="Proteomes" id="UP000620124"/>
    </source>
</evidence>
<feature type="region of interest" description="Disordered" evidence="7">
    <location>
        <begin position="379"/>
        <end position="401"/>
    </location>
</feature>
<dbReference type="Pfam" id="PF11699">
    <property type="entry name" value="CENP-C_C"/>
    <property type="match status" value="1"/>
</dbReference>
<dbReference type="GO" id="GO:0051455">
    <property type="term" value="P:spindle attachment to meiosis I kinetochore"/>
    <property type="evidence" value="ECO:0007669"/>
    <property type="project" value="TreeGrafter"/>
</dbReference>
<dbReference type="CDD" id="cd06993">
    <property type="entry name" value="cupin_CENP-C_C"/>
    <property type="match status" value="1"/>
</dbReference>
<dbReference type="InterPro" id="IPR028386">
    <property type="entry name" value="CENP-C/Mif2/cnp3"/>
</dbReference>